<feature type="transmembrane region" description="Helical" evidence="1">
    <location>
        <begin position="6"/>
        <end position="24"/>
    </location>
</feature>
<reference evidence="3" key="4">
    <citation type="submission" date="2020-10" db="EMBL/GenBank/DDBJ databases">
        <authorList>
            <person name="Bassil N.M."/>
            <person name="Lloyd J.R."/>
        </authorList>
    </citation>
    <scope>NUCLEOTIDE SEQUENCE</scope>
    <source>
        <strain evidence="3">NB2006</strain>
    </source>
</reference>
<dbReference type="OrthoDB" id="2656782at2"/>
<keyword evidence="1" id="KW-0812">Transmembrane</keyword>
<organism evidence="2 4">
    <name type="scientific">Anaerobacillus isosaccharinicus</name>
    <dbReference type="NCBI Taxonomy" id="1532552"/>
    <lineage>
        <taxon>Bacteria</taxon>
        <taxon>Bacillati</taxon>
        <taxon>Bacillota</taxon>
        <taxon>Bacilli</taxon>
        <taxon>Bacillales</taxon>
        <taxon>Bacillaceae</taxon>
        <taxon>Anaerobacillus</taxon>
    </lineage>
</organism>
<dbReference type="EMBL" id="LQXD01000038">
    <property type="protein sequence ID" value="OIJ22634.1"/>
    <property type="molecule type" value="Genomic_DNA"/>
</dbReference>
<keyword evidence="1" id="KW-0472">Membrane</keyword>
<evidence type="ECO:0000313" key="4">
    <source>
        <dbReference type="Proteomes" id="UP000180175"/>
    </source>
</evidence>
<gene>
    <name evidence="3" type="ORF">AWH56_020825</name>
    <name evidence="2" type="ORF">AWH56_05300</name>
</gene>
<name>A0A1S2MDJ0_9BACI</name>
<keyword evidence="1" id="KW-1133">Transmembrane helix</keyword>
<dbReference type="AlphaFoldDB" id="A0A1S2MDJ0"/>
<reference evidence="2 4" key="1">
    <citation type="submission" date="2016-10" db="EMBL/GenBank/DDBJ databases">
        <title>Draft genome sequences of four alkaliphilic bacteria belonging to the Anaerobacillus genus.</title>
        <authorList>
            <person name="Bassil N.M."/>
            <person name="Lloyd J.R."/>
        </authorList>
    </citation>
    <scope>NUCLEOTIDE SEQUENCE [LARGE SCALE GENOMIC DNA]</scope>
    <source>
        <strain evidence="2 4">NB2006</strain>
    </source>
</reference>
<protein>
    <submittedName>
        <fullName evidence="2">Uncharacterized protein</fullName>
    </submittedName>
</protein>
<proteinExistence type="predicted"/>
<dbReference type="EMBL" id="CP063356">
    <property type="protein sequence ID" value="QOY35119.1"/>
    <property type="molecule type" value="Genomic_DNA"/>
</dbReference>
<dbReference type="RefSeq" id="WP_071316139.1">
    <property type="nucleotide sequence ID" value="NZ_CP063356.2"/>
</dbReference>
<evidence type="ECO:0000313" key="2">
    <source>
        <dbReference type="EMBL" id="OIJ22634.1"/>
    </source>
</evidence>
<accession>A0A1S2MDJ0</accession>
<keyword evidence="4" id="KW-1185">Reference proteome</keyword>
<evidence type="ECO:0000256" key="1">
    <source>
        <dbReference type="SAM" id="Phobius"/>
    </source>
</evidence>
<evidence type="ECO:0000313" key="3">
    <source>
        <dbReference type="EMBL" id="QOY35119.1"/>
    </source>
</evidence>
<dbReference type="KEGG" id="aia:AWH56_020825"/>
<dbReference type="Proteomes" id="UP000180175">
    <property type="component" value="Chromosome"/>
</dbReference>
<sequence>MKKKFGFIIGVLILFTGLEIYLMYSEKVPLSNHMYRVISGAPTVHLNDELLLYQGTFVIDKNYLVSYIKSDENIELYIASGIPAEMRPPWIFVPNGNDLSYRYSIPKPRFSY</sequence>
<reference evidence="3 4" key="3">
    <citation type="journal article" date="2019" name="Int. J. Syst. Evol. Microbiol.">
        <title>Anaerobacillus isosaccharinicus sp. nov., an alkaliphilic bacterium which degrades isosaccharinic acid.</title>
        <authorList>
            <person name="Bassil N.M."/>
            <person name="Lloyd J.R."/>
        </authorList>
    </citation>
    <scope>NUCLEOTIDE SEQUENCE [LARGE SCALE GENOMIC DNA]</scope>
    <source>
        <strain evidence="3 4">NB2006</strain>
    </source>
</reference>
<reference evidence="3 4" key="2">
    <citation type="journal article" date="2017" name="Genome Announc.">
        <title>Draft Genome Sequences of Four Alkaliphilic Bacteria Belonging to the Anaerobacillus Genus.</title>
        <authorList>
            <person name="Bassil N.M."/>
            <person name="Lloyd J.R."/>
        </authorList>
    </citation>
    <scope>NUCLEOTIDE SEQUENCE [LARGE SCALE GENOMIC DNA]</scope>
    <source>
        <strain evidence="3 4">NB2006</strain>
    </source>
</reference>